<dbReference type="Proteomes" id="UP001142292">
    <property type="component" value="Unassembled WGS sequence"/>
</dbReference>
<reference evidence="2" key="2">
    <citation type="submission" date="2023-01" db="EMBL/GenBank/DDBJ databases">
        <authorList>
            <person name="Sun Q."/>
            <person name="Evtushenko L."/>
        </authorList>
    </citation>
    <scope>NUCLEOTIDE SEQUENCE</scope>
    <source>
        <strain evidence="2">VKM Ac-1246</strain>
    </source>
</reference>
<sequence>MTVTVPETVPETPDPLDLAEYTPMSSVALTDAERWPGLSPVGAARRAAAENHPSAPGWRHRVGHRLTPAEQEAARTQVPLAGWLEEHLAVARSLPAYRRHRGPLDRLEDFPLISRQDLVEDIGGFVPLDADYGRMLHGTSSGSTGAALVMPDDPDELARGFHWLRGVVADLSGEWEPDPARFAVVQVVWQRQAFTYVSVAPGFGESLVARVNLHPDEWAVDDQRAFLRDADPQVVSGHPTSLERLLDLRGVVRPIAIISSAMALSATLRTELGQTFGCPVIDVYGLHETRPVAVSTDGGPFVVADRRVHVEILGSHGSPVPEGEIGEIVVTAGENVFLPLVRYRTGDTGRLVRVDGRPAIDALEGRDATVFITPVGDRVPCVDLTQHLQDAGAHGWSVEQAVDGSVVATIAGGDADIVAERLGAMLARTITVRRVGTLADLGEGKPRRYRSAALTPPG</sequence>
<accession>A0ABQ5SYD4</accession>
<dbReference type="InterPro" id="IPR053158">
    <property type="entry name" value="CapK_Type1_Caps_Biosynth"/>
</dbReference>
<organism evidence="2 3">
    <name type="scientific">Nocardioides luteus</name>
    <dbReference type="NCBI Taxonomy" id="1844"/>
    <lineage>
        <taxon>Bacteria</taxon>
        <taxon>Bacillati</taxon>
        <taxon>Actinomycetota</taxon>
        <taxon>Actinomycetes</taxon>
        <taxon>Propionibacteriales</taxon>
        <taxon>Nocardioidaceae</taxon>
        <taxon>Nocardioides</taxon>
    </lineage>
</organism>
<dbReference type="Gene3D" id="3.40.50.12780">
    <property type="entry name" value="N-terminal domain of ligase-like"/>
    <property type="match status" value="1"/>
</dbReference>
<evidence type="ECO:0000313" key="3">
    <source>
        <dbReference type="Proteomes" id="UP001142292"/>
    </source>
</evidence>
<protein>
    <recommendedName>
        <fullName evidence="1">AMP-dependent synthetase/ligase domain-containing protein</fullName>
    </recommendedName>
</protein>
<evidence type="ECO:0000313" key="2">
    <source>
        <dbReference type="EMBL" id="GLJ69190.1"/>
    </source>
</evidence>
<reference evidence="2" key="1">
    <citation type="journal article" date="2014" name="Int. J. Syst. Evol. Microbiol.">
        <title>Complete genome of a new Firmicutes species belonging to the dominant human colonic microbiota ('Ruminococcus bicirculans') reveals two chromosomes and a selective capacity to utilize plant glucans.</title>
        <authorList>
            <consortium name="NISC Comparative Sequencing Program"/>
            <person name="Wegmann U."/>
            <person name="Louis P."/>
            <person name="Goesmann A."/>
            <person name="Henrissat B."/>
            <person name="Duncan S.H."/>
            <person name="Flint H.J."/>
        </authorList>
    </citation>
    <scope>NUCLEOTIDE SEQUENCE</scope>
    <source>
        <strain evidence="2">VKM Ac-1246</strain>
    </source>
</reference>
<proteinExistence type="predicted"/>
<dbReference type="PANTHER" id="PTHR36932">
    <property type="entry name" value="CAPSULAR POLYSACCHARIDE BIOSYNTHESIS PROTEIN"/>
    <property type="match status" value="1"/>
</dbReference>
<feature type="domain" description="AMP-dependent synthetase/ligase" evidence="1">
    <location>
        <begin position="191"/>
        <end position="337"/>
    </location>
</feature>
<dbReference type="InterPro" id="IPR042099">
    <property type="entry name" value="ANL_N_sf"/>
</dbReference>
<gene>
    <name evidence="2" type="ORF">GCM10017579_32260</name>
</gene>
<evidence type="ECO:0000259" key="1">
    <source>
        <dbReference type="Pfam" id="PF00501"/>
    </source>
</evidence>
<name>A0ABQ5SYD4_9ACTN</name>
<comment type="caution">
    <text evidence="2">The sequence shown here is derived from an EMBL/GenBank/DDBJ whole genome shotgun (WGS) entry which is preliminary data.</text>
</comment>
<dbReference type="EMBL" id="BSEL01000006">
    <property type="protein sequence ID" value="GLJ69190.1"/>
    <property type="molecule type" value="Genomic_DNA"/>
</dbReference>
<dbReference type="SUPFAM" id="SSF56801">
    <property type="entry name" value="Acetyl-CoA synthetase-like"/>
    <property type="match status" value="1"/>
</dbReference>
<dbReference type="Pfam" id="PF00501">
    <property type="entry name" value="AMP-binding"/>
    <property type="match status" value="1"/>
</dbReference>
<keyword evidence="3" id="KW-1185">Reference proteome</keyword>
<dbReference type="InterPro" id="IPR000873">
    <property type="entry name" value="AMP-dep_synth/lig_dom"/>
</dbReference>
<dbReference type="PANTHER" id="PTHR36932:SF1">
    <property type="entry name" value="CAPSULAR POLYSACCHARIDE BIOSYNTHESIS PROTEIN"/>
    <property type="match status" value="1"/>
</dbReference>